<gene>
    <name evidence="7" type="primary">rapA_2</name>
    <name evidence="7" type="ORF">OJF2_43230</name>
</gene>
<dbReference type="InterPro" id="IPR000330">
    <property type="entry name" value="SNF2_N"/>
</dbReference>
<dbReference type="RefSeq" id="WP_148595519.1">
    <property type="nucleotide sequence ID" value="NZ_CP042997.1"/>
</dbReference>
<dbReference type="PROSITE" id="PS51192">
    <property type="entry name" value="HELICASE_ATP_BIND_1"/>
    <property type="match status" value="1"/>
</dbReference>
<dbReference type="CDD" id="cd18793">
    <property type="entry name" value="SF2_C_SNF"/>
    <property type="match status" value="1"/>
</dbReference>
<feature type="domain" description="Helicase C-terminal" evidence="6">
    <location>
        <begin position="957"/>
        <end position="1105"/>
    </location>
</feature>
<feature type="compositionally biased region" description="Basic residues" evidence="3">
    <location>
        <begin position="127"/>
        <end position="138"/>
    </location>
</feature>
<feature type="domain" description="SWIM-type" evidence="4">
    <location>
        <begin position="47"/>
        <end position="85"/>
    </location>
</feature>
<evidence type="ECO:0000256" key="1">
    <source>
        <dbReference type="ARBA" id="ARBA00022801"/>
    </source>
</evidence>
<dbReference type="GO" id="GO:0005524">
    <property type="term" value="F:ATP binding"/>
    <property type="evidence" value="ECO:0007669"/>
    <property type="project" value="InterPro"/>
</dbReference>
<dbReference type="Pfam" id="PF00176">
    <property type="entry name" value="SNF2-rel_dom"/>
    <property type="match status" value="1"/>
</dbReference>
<feature type="region of interest" description="Disordered" evidence="3">
    <location>
        <begin position="112"/>
        <end position="147"/>
    </location>
</feature>
<dbReference type="InterPro" id="IPR038718">
    <property type="entry name" value="SNF2-like_sf"/>
</dbReference>
<dbReference type="KEGG" id="agv:OJF2_43230"/>
<keyword evidence="2" id="KW-0863">Zinc-finger</keyword>
<accession>A0A5B9W4Y6</accession>
<dbReference type="InterPro" id="IPR027417">
    <property type="entry name" value="P-loop_NTPase"/>
</dbReference>
<dbReference type="Gene3D" id="3.40.50.10810">
    <property type="entry name" value="Tandem AAA-ATPase domain"/>
    <property type="match status" value="1"/>
</dbReference>
<dbReference type="Proteomes" id="UP000324233">
    <property type="component" value="Chromosome"/>
</dbReference>
<dbReference type="SMART" id="SM00490">
    <property type="entry name" value="HELICc"/>
    <property type="match status" value="1"/>
</dbReference>
<evidence type="ECO:0000259" key="5">
    <source>
        <dbReference type="PROSITE" id="PS51192"/>
    </source>
</evidence>
<dbReference type="GO" id="GO:0008270">
    <property type="term" value="F:zinc ion binding"/>
    <property type="evidence" value="ECO:0007669"/>
    <property type="project" value="UniProtKB-KW"/>
</dbReference>
<dbReference type="InterPro" id="IPR007527">
    <property type="entry name" value="Znf_SWIM"/>
</dbReference>
<keyword evidence="8" id="KW-1185">Reference proteome</keyword>
<evidence type="ECO:0000259" key="4">
    <source>
        <dbReference type="PROSITE" id="PS50966"/>
    </source>
</evidence>
<dbReference type="EMBL" id="CP042997">
    <property type="protein sequence ID" value="QEH35766.1"/>
    <property type="molecule type" value="Genomic_DNA"/>
</dbReference>
<dbReference type="Pfam" id="PF00271">
    <property type="entry name" value="Helicase_C"/>
    <property type="match status" value="1"/>
</dbReference>
<dbReference type="PANTHER" id="PTHR10799">
    <property type="entry name" value="SNF2/RAD54 HELICASE FAMILY"/>
    <property type="match status" value="1"/>
</dbReference>
<dbReference type="PROSITE" id="PS51194">
    <property type="entry name" value="HELICASE_CTER"/>
    <property type="match status" value="1"/>
</dbReference>
<feature type="domain" description="Helicase ATP-binding" evidence="5">
    <location>
        <begin position="665"/>
        <end position="831"/>
    </location>
</feature>
<keyword evidence="1" id="KW-0378">Hydrolase</keyword>
<evidence type="ECO:0000313" key="8">
    <source>
        <dbReference type="Proteomes" id="UP000324233"/>
    </source>
</evidence>
<keyword evidence="2" id="KW-0479">Metal-binding</keyword>
<reference evidence="7 8" key="1">
    <citation type="submission" date="2019-08" db="EMBL/GenBank/DDBJ databases">
        <title>Deep-cultivation of Planctomycetes and their phenomic and genomic characterization uncovers novel biology.</title>
        <authorList>
            <person name="Wiegand S."/>
            <person name="Jogler M."/>
            <person name="Boedeker C."/>
            <person name="Pinto D."/>
            <person name="Vollmers J."/>
            <person name="Rivas-Marin E."/>
            <person name="Kohn T."/>
            <person name="Peeters S.H."/>
            <person name="Heuer A."/>
            <person name="Rast P."/>
            <person name="Oberbeckmann S."/>
            <person name="Bunk B."/>
            <person name="Jeske O."/>
            <person name="Meyerdierks A."/>
            <person name="Storesund J.E."/>
            <person name="Kallscheuer N."/>
            <person name="Luecker S."/>
            <person name="Lage O.M."/>
            <person name="Pohl T."/>
            <person name="Merkel B.J."/>
            <person name="Hornburger P."/>
            <person name="Mueller R.-W."/>
            <person name="Bruemmer F."/>
            <person name="Labrenz M."/>
            <person name="Spormann A.M."/>
            <person name="Op den Camp H."/>
            <person name="Overmann J."/>
            <person name="Amann R."/>
            <person name="Jetten M.S.M."/>
            <person name="Mascher T."/>
            <person name="Medema M.H."/>
            <person name="Devos D.P."/>
            <person name="Kaster A.-K."/>
            <person name="Ovreas L."/>
            <person name="Rohde M."/>
            <person name="Galperin M.Y."/>
            <person name="Jogler C."/>
        </authorList>
    </citation>
    <scope>NUCLEOTIDE SEQUENCE [LARGE SCALE GENOMIC DNA]</scope>
    <source>
        <strain evidence="7 8">OJF2</strain>
    </source>
</reference>
<dbReference type="AlphaFoldDB" id="A0A5B9W4Y6"/>
<dbReference type="Gene3D" id="3.40.50.300">
    <property type="entry name" value="P-loop containing nucleotide triphosphate hydrolases"/>
    <property type="match status" value="1"/>
</dbReference>
<dbReference type="OrthoDB" id="9814088at2"/>
<dbReference type="PROSITE" id="PS50966">
    <property type="entry name" value="ZF_SWIM"/>
    <property type="match status" value="1"/>
</dbReference>
<evidence type="ECO:0000256" key="2">
    <source>
        <dbReference type="PROSITE-ProRule" id="PRU00325"/>
    </source>
</evidence>
<organism evidence="7 8">
    <name type="scientific">Aquisphaera giovannonii</name>
    <dbReference type="NCBI Taxonomy" id="406548"/>
    <lineage>
        <taxon>Bacteria</taxon>
        <taxon>Pseudomonadati</taxon>
        <taxon>Planctomycetota</taxon>
        <taxon>Planctomycetia</taxon>
        <taxon>Isosphaerales</taxon>
        <taxon>Isosphaeraceae</taxon>
        <taxon>Aquisphaera</taxon>
    </lineage>
</organism>
<sequence>MLSADLQDHASRRTRELGCDDFLSRKVTVVDGDAWHVDATVRGSRPYEVSLSREGDAIEAWCSCPYCEDDLEVCKHIWAALLAADGEGHLRGDGRQRARGLKLAAPDVEDIFEDEDWGEPPGPAPRPRPRARRARSKSRPGQPRRAAQAWKQALSRLRSPRDRAPAIRQATLAPGHEIVYVADVPASLAGGGLVLEVATRRRKKDGEWSKPSGRRFGLGEIAQLPDPDDRQALSILAGGREQVNSYYTSYGYYDSAPSRFLLPHALSEALLPRLCATGRCLLRESEAEPSMRPLRWDDAGPWEFWLKAAPDGAGKAYAIAGELRRGEERLPLRAPHLLLSGGLVFWEDRVAPLRDFDAFPWITMLRQQGGVRVPAGQEQEFLEELLRMPDLPRLDLPEDLHYEEVTPAPRPCLTIKRRDDRGRMSDRDPSWVVGELSFDYGGHVVPARSPARSVFEPEARRLLLRDPAAERSFDARLEEVGFHRRIDYYRQGEALEMPARNLPKAAAALLKEGWRVEAEGKLYRQAGDFRIEVTSGIDWFELHGGVTFGDQEVPLPALLAALRRGEDLVPLGDGSFGLLPEEWLKKYAPLAGLGTPEGDHLQFRRTQVGLLDALLAEQPEARFDERFERARERLRQFQGVAPADPPEGFRGELRGYQRDGLGWLHFLREFGFGGCLADDMGLGKTVQVLALLEARRELRAARRKGRRPPPSLVVAPRSLIFNWKEEAARFAPELRVLDHTGIGRGKPGGGFDDCDVVLTTYGTLRRDIVDLKDYAFDYAILDEAQAIKNASSLSAKAARLIRAEHRLALSGTPVENHLGELWSLFEFLNPGMLGQAAELGKAGLGLRKADEEARSLLARALRPFLLRRTKAQVAKDLPEKSEQTIYCDLEPAQRKLYDELREHYRSSLLGLVARDGIKKSKIQILEALLRLRQAACHPGLIDKAGRSGESSAKLDVLVPQLREVFDEGHKTLVFSQFTSLLAIVKQRLDEEKIPYTYLDGRTRDRQARVQQFQEDPDCKVFLISLKAGGLGLNLTAADYIFLLDPWWNPAVESQAIDRAHRIGQTRPVFAYRLIAKDTVEDKVLQLQAQKRALADAIITADNSLIRDLGREDLELLLS</sequence>
<evidence type="ECO:0000313" key="7">
    <source>
        <dbReference type="EMBL" id="QEH35766.1"/>
    </source>
</evidence>
<keyword evidence="2" id="KW-0862">Zinc</keyword>
<evidence type="ECO:0000256" key="3">
    <source>
        <dbReference type="SAM" id="MobiDB-lite"/>
    </source>
</evidence>
<dbReference type="SUPFAM" id="SSF52540">
    <property type="entry name" value="P-loop containing nucleoside triphosphate hydrolases"/>
    <property type="match status" value="2"/>
</dbReference>
<dbReference type="InterPro" id="IPR001650">
    <property type="entry name" value="Helicase_C-like"/>
</dbReference>
<dbReference type="InterPro" id="IPR049730">
    <property type="entry name" value="SNF2/RAD54-like_C"/>
</dbReference>
<proteinExistence type="predicted"/>
<name>A0A5B9W4Y6_9BACT</name>
<dbReference type="InterPro" id="IPR014001">
    <property type="entry name" value="Helicase_ATP-bd"/>
</dbReference>
<evidence type="ECO:0000259" key="6">
    <source>
        <dbReference type="PROSITE" id="PS51194"/>
    </source>
</evidence>
<protein>
    <submittedName>
        <fullName evidence="7">RNA polymerase-associated protein RapA</fullName>
    </submittedName>
</protein>
<dbReference type="GO" id="GO:0016787">
    <property type="term" value="F:hydrolase activity"/>
    <property type="evidence" value="ECO:0007669"/>
    <property type="project" value="UniProtKB-KW"/>
</dbReference>
<dbReference type="SMART" id="SM00487">
    <property type="entry name" value="DEXDc"/>
    <property type="match status" value="1"/>
</dbReference>